<dbReference type="InterPro" id="IPR043136">
    <property type="entry name" value="B30.2/SPRY_sf"/>
</dbReference>
<dbReference type="InterPro" id="IPR003879">
    <property type="entry name" value="Butyrophylin_SPRY"/>
</dbReference>
<dbReference type="Pfam" id="PF13765">
    <property type="entry name" value="PRY"/>
    <property type="match status" value="1"/>
</dbReference>
<dbReference type="SUPFAM" id="SSF57845">
    <property type="entry name" value="B-box zinc-binding domain"/>
    <property type="match status" value="1"/>
</dbReference>
<dbReference type="PRINTS" id="PR01407">
    <property type="entry name" value="BUTYPHLNCDUF"/>
</dbReference>
<sequence>MKELHHALLQWRLDMASAEDSCLCSICLHVFTKPVSIPCGHSFCLDCIRDYWNTTNTEIQCPVCMEKFSTKPMLRVNTCIAEMVATLKKCDRPCVAGPQEAGNGTVLCGQCSDAKIPAIKSCLVCFTSFCETHLKPHRRIAAMKKHKLIKPVENLEGRMCKIHDEPLELFCRTDEMFVCASCKVGDHKTHSIVNLEYEAELRKTGLGAEKETTDEMIKERQQKIIEIQQSVEASRKNTGKVLSSSLHEMTAMVDYMRRSQAELAEVIETKHKQIETERNGLIKELEGEIMQLKQKTVQLKQVEFSNDALLFLEKFLSLTFTQPQVKNWYDVTLNGDEFTEQGAIAMLKTTMTREIRALCDPDWKEKQQHAVDVTLDPDTANPLLVVSPDGKQVTHGDRQRNLLKKPERFENVLNVLAKEGFSSGKFYYEVQIKGKTNWDLGVVNQSIHRKGDIRLSPNNGYWTIYLRKGNELTANASFAINLKVREMPQKVGVFVDYEGGQVSFYDADSRACIYSFPGWTFTEKLFPFFSPGANDGGNNAAPLIITPVKRNS</sequence>
<dbReference type="Proteomes" id="UP000314294">
    <property type="component" value="Unassembled WGS sequence"/>
</dbReference>
<feature type="domain" description="B30.2/SPRY" evidence="9">
    <location>
        <begin position="353"/>
        <end position="550"/>
    </location>
</feature>
<feature type="domain" description="RING-type" evidence="7">
    <location>
        <begin position="24"/>
        <end position="64"/>
    </location>
</feature>
<dbReference type="Gene3D" id="4.10.830.40">
    <property type="match status" value="1"/>
</dbReference>
<dbReference type="InterPro" id="IPR003877">
    <property type="entry name" value="SPRY_dom"/>
</dbReference>
<dbReference type="InterPro" id="IPR017907">
    <property type="entry name" value="Znf_RING_CS"/>
</dbReference>
<keyword evidence="4" id="KW-0862">Zinc</keyword>
<evidence type="ECO:0000259" key="8">
    <source>
        <dbReference type="PROSITE" id="PS50119"/>
    </source>
</evidence>
<dbReference type="CDD" id="cd19769">
    <property type="entry name" value="Bbox2_TRIM16-like"/>
    <property type="match status" value="1"/>
</dbReference>
<evidence type="ECO:0000256" key="4">
    <source>
        <dbReference type="ARBA" id="ARBA00022833"/>
    </source>
</evidence>
<proteinExistence type="predicted"/>
<dbReference type="Gene3D" id="3.30.160.60">
    <property type="entry name" value="Classic Zinc Finger"/>
    <property type="match status" value="1"/>
</dbReference>
<dbReference type="InterPro" id="IPR013320">
    <property type="entry name" value="ConA-like_dom_sf"/>
</dbReference>
<dbReference type="PROSITE" id="PS50089">
    <property type="entry name" value="ZF_RING_2"/>
    <property type="match status" value="1"/>
</dbReference>
<dbReference type="GO" id="GO:0045087">
    <property type="term" value="P:innate immune response"/>
    <property type="evidence" value="ECO:0007669"/>
    <property type="project" value="UniProtKB-KW"/>
</dbReference>
<keyword evidence="5" id="KW-0391">Immunity</keyword>
<gene>
    <name evidence="10" type="primary">A33_12</name>
    <name evidence="10" type="ORF">EYF80_024921</name>
</gene>
<dbReference type="PANTHER" id="PTHR25465:SF32">
    <property type="entry name" value="BLOODTHIRSTY-RELATED GENE FAMILY, MEMBER 16 ISOFORM X1-RELATED"/>
    <property type="match status" value="1"/>
</dbReference>
<evidence type="ECO:0000259" key="9">
    <source>
        <dbReference type="PROSITE" id="PS50188"/>
    </source>
</evidence>
<accession>A0A4Z2HH18</accession>
<dbReference type="PROSITE" id="PS50119">
    <property type="entry name" value="ZF_BBOX"/>
    <property type="match status" value="1"/>
</dbReference>
<dbReference type="GO" id="GO:0008270">
    <property type="term" value="F:zinc ion binding"/>
    <property type="evidence" value="ECO:0007669"/>
    <property type="project" value="UniProtKB-KW"/>
</dbReference>
<dbReference type="InterPro" id="IPR013083">
    <property type="entry name" value="Znf_RING/FYVE/PHD"/>
</dbReference>
<dbReference type="SMART" id="SM00449">
    <property type="entry name" value="SPRY"/>
    <property type="match status" value="1"/>
</dbReference>
<evidence type="ECO:0000256" key="1">
    <source>
        <dbReference type="ARBA" id="ARBA00022588"/>
    </source>
</evidence>
<dbReference type="OrthoDB" id="6270329at2759"/>
<dbReference type="Gene3D" id="3.30.40.10">
    <property type="entry name" value="Zinc/RING finger domain, C3HC4 (zinc finger)"/>
    <property type="match status" value="1"/>
</dbReference>
<dbReference type="GO" id="GO:0005737">
    <property type="term" value="C:cytoplasm"/>
    <property type="evidence" value="ECO:0007669"/>
    <property type="project" value="UniProtKB-ARBA"/>
</dbReference>
<organism evidence="10 11">
    <name type="scientific">Liparis tanakae</name>
    <name type="common">Tanaka's snailfish</name>
    <dbReference type="NCBI Taxonomy" id="230148"/>
    <lineage>
        <taxon>Eukaryota</taxon>
        <taxon>Metazoa</taxon>
        <taxon>Chordata</taxon>
        <taxon>Craniata</taxon>
        <taxon>Vertebrata</taxon>
        <taxon>Euteleostomi</taxon>
        <taxon>Actinopterygii</taxon>
        <taxon>Neopterygii</taxon>
        <taxon>Teleostei</taxon>
        <taxon>Neoteleostei</taxon>
        <taxon>Acanthomorphata</taxon>
        <taxon>Eupercaria</taxon>
        <taxon>Perciformes</taxon>
        <taxon>Cottioidei</taxon>
        <taxon>Cottales</taxon>
        <taxon>Liparidae</taxon>
        <taxon>Liparis</taxon>
    </lineage>
</organism>
<dbReference type="SMART" id="SM00336">
    <property type="entry name" value="BBOX"/>
    <property type="match status" value="1"/>
</dbReference>
<dbReference type="PROSITE" id="PS50188">
    <property type="entry name" value="B302_SPRY"/>
    <property type="match status" value="1"/>
</dbReference>
<dbReference type="AlphaFoldDB" id="A0A4Z2HH18"/>
<dbReference type="Gene3D" id="2.60.120.920">
    <property type="match status" value="1"/>
</dbReference>
<feature type="domain" description="B box-type" evidence="8">
    <location>
        <begin position="155"/>
        <end position="195"/>
    </location>
</feature>
<dbReference type="Pfam" id="PF13445">
    <property type="entry name" value="zf-RING_UBOX"/>
    <property type="match status" value="1"/>
</dbReference>
<evidence type="ECO:0000256" key="5">
    <source>
        <dbReference type="ARBA" id="ARBA00022859"/>
    </source>
</evidence>
<keyword evidence="2" id="KW-0479">Metal-binding</keyword>
<comment type="caution">
    <text evidence="10">The sequence shown here is derived from an EMBL/GenBank/DDBJ whole genome shotgun (WGS) entry which is preliminary data.</text>
</comment>
<dbReference type="EMBL" id="SRLO01000245">
    <property type="protein sequence ID" value="TNN64830.1"/>
    <property type="molecule type" value="Genomic_DNA"/>
</dbReference>
<reference evidence="10 11" key="1">
    <citation type="submission" date="2019-03" db="EMBL/GenBank/DDBJ databases">
        <title>First draft genome of Liparis tanakae, snailfish: a comprehensive survey of snailfish specific genes.</title>
        <authorList>
            <person name="Kim W."/>
            <person name="Song I."/>
            <person name="Jeong J.-H."/>
            <person name="Kim D."/>
            <person name="Kim S."/>
            <person name="Ryu S."/>
            <person name="Song J.Y."/>
            <person name="Lee S.K."/>
        </authorList>
    </citation>
    <scope>NUCLEOTIDE SEQUENCE [LARGE SCALE GENOMIC DNA]</scope>
    <source>
        <tissue evidence="10">Muscle</tissue>
    </source>
</reference>
<dbReference type="Pfam" id="PF25600">
    <property type="entry name" value="TRIM_CC"/>
    <property type="match status" value="1"/>
</dbReference>
<dbReference type="InterPro" id="IPR058030">
    <property type="entry name" value="TRIM8/14/16/25/29/45/65_CC"/>
</dbReference>
<dbReference type="SUPFAM" id="SSF57850">
    <property type="entry name" value="RING/U-box"/>
    <property type="match status" value="1"/>
</dbReference>
<dbReference type="InterPro" id="IPR000315">
    <property type="entry name" value="Znf_B-box"/>
</dbReference>
<evidence type="ECO:0000259" key="7">
    <source>
        <dbReference type="PROSITE" id="PS50089"/>
    </source>
</evidence>
<dbReference type="InterPro" id="IPR051051">
    <property type="entry name" value="E3_ubiq-ligase_TRIM/RNF"/>
</dbReference>
<keyword evidence="1" id="KW-0399">Innate immunity</keyword>
<dbReference type="FunFam" id="2.60.120.920:FF:000004">
    <property type="entry name" value="Butyrophilin subfamily 1 member A1"/>
    <property type="match status" value="1"/>
</dbReference>
<keyword evidence="3 6" id="KW-0863">Zinc-finger</keyword>
<dbReference type="SMART" id="SM00184">
    <property type="entry name" value="RING"/>
    <property type="match status" value="1"/>
</dbReference>
<dbReference type="InterPro" id="IPR006574">
    <property type="entry name" value="PRY"/>
</dbReference>
<keyword evidence="11" id="KW-1185">Reference proteome</keyword>
<evidence type="ECO:0000256" key="2">
    <source>
        <dbReference type="ARBA" id="ARBA00022723"/>
    </source>
</evidence>
<evidence type="ECO:0000256" key="3">
    <source>
        <dbReference type="ARBA" id="ARBA00022771"/>
    </source>
</evidence>
<dbReference type="Pfam" id="PF00622">
    <property type="entry name" value="SPRY"/>
    <property type="match status" value="1"/>
</dbReference>
<dbReference type="InterPro" id="IPR001870">
    <property type="entry name" value="B30.2/SPRY"/>
</dbReference>
<dbReference type="CDD" id="cd13733">
    <property type="entry name" value="SPRY_PRY_C-I_1"/>
    <property type="match status" value="1"/>
</dbReference>
<dbReference type="InterPro" id="IPR001841">
    <property type="entry name" value="Znf_RING"/>
</dbReference>
<dbReference type="PROSITE" id="PS00518">
    <property type="entry name" value="ZF_RING_1"/>
    <property type="match status" value="1"/>
</dbReference>
<evidence type="ECO:0000256" key="6">
    <source>
        <dbReference type="PROSITE-ProRule" id="PRU00024"/>
    </source>
</evidence>
<dbReference type="Pfam" id="PF00643">
    <property type="entry name" value="zf-B_box"/>
    <property type="match status" value="1"/>
</dbReference>
<dbReference type="PANTHER" id="PTHR25465">
    <property type="entry name" value="B-BOX DOMAIN CONTAINING"/>
    <property type="match status" value="1"/>
</dbReference>
<name>A0A4Z2HH18_9TELE</name>
<protein>
    <submittedName>
        <fullName evidence="10">Zinc-binding protein A33</fullName>
    </submittedName>
</protein>
<dbReference type="SMART" id="SM00589">
    <property type="entry name" value="PRY"/>
    <property type="match status" value="1"/>
</dbReference>
<evidence type="ECO:0000313" key="10">
    <source>
        <dbReference type="EMBL" id="TNN64830.1"/>
    </source>
</evidence>
<evidence type="ECO:0000313" key="11">
    <source>
        <dbReference type="Proteomes" id="UP000314294"/>
    </source>
</evidence>
<dbReference type="SUPFAM" id="SSF49899">
    <property type="entry name" value="Concanavalin A-like lectins/glucanases"/>
    <property type="match status" value="1"/>
</dbReference>
<dbReference type="InterPro" id="IPR027370">
    <property type="entry name" value="Znf-RING_euk"/>
</dbReference>